<reference evidence="2" key="1">
    <citation type="submission" date="2025-08" db="UniProtKB">
        <authorList>
            <consortium name="RefSeq"/>
        </authorList>
    </citation>
    <scope>IDENTIFICATION</scope>
    <source>
        <tissue evidence="2">Whole sample</tissue>
    </source>
</reference>
<protein>
    <submittedName>
        <fullName evidence="2">Uncharacterized protein LOC111127884</fullName>
    </submittedName>
</protein>
<evidence type="ECO:0000313" key="1">
    <source>
        <dbReference type="Proteomes" id="UP000694844"/>
    </source>
</evidence>
<gene>
    <name evidence="2" type="primary">LOC111127884</name>
</gene>
<dbReference type="RefSeq" id="XP_022328892.1">
    <property type="nucleotide sequence ID" value="XM_022473184.1"/>
</dbReference>
<proteinExistence type="predicted"/>
<dbReference type="AlphaFoldDB" id="A0A8B8DL37"/>
<accession>A0A8B8DL37</accession>
<name>A0A8B8DL37_CRAVI</name>
<sequence length="221" mass="25293">MTCCGSELVDGVTTGCCAAKPYNTSTHTCCRNDKSIHLNQSCCGSRGYDKRTHQCRNGYQVVTKPNPIKNNARPGICRACIRDMSDIREQIRMETLSVCKKYKFKVYTNRVPIRSGQFWIMHGKLAENKRNVRLIVPCKCSQLNKTGEYVLLTDIDVKRSTIRLGDSDLFLQHNQRLETIISRKRKKCKIAGSSWFVRQLKIRAVKEVGEFIGRILPKGRF</sequence>
<evidence type="ECO:0000313" key="2">
    <source>
        <dbReference type="RefSeq" id="XP_022328892.1"/>
    </source>
</evidence>
<dbReference type="OrthoDB" id="5945142at2759"/>
<dbReference type="Proteomes" id="UP000694844">
    <property type="component" value="Chromosome 4"/>
</dbReference>
<dbReference type="GeneID" id="111127884"/>
<keyword evidence="1" id="KW-1185">Reference proteome</keyword>
<dbReference type="KEGG" id="cvn:111127884"/>
<organism evidence="1 2">
    <name type="scientific">Crassostrea virginica</name>
    <name type="common">Eastern oyster</name>
    <dbReference type="NCBI Taxonomy" id="6565"/>
    <lineage>
        <taxon>Eukaryota</taxon>
        <taxon>Metazoa</taxon>
        <taxon>Spiralia</taxon>
        <taxon>Lophotrochozoa</taxon>
        <taxon>Mollusca</taxon>
        <taxon>Bivalvia</taxon>
        <taxon>Autobranchia</taxon>
        <taxon>Pteriomorphia</taxon>
        <taxon>Ostreida</taxon>
        <taxon>Ostreoidea</taxon>
        <taxon>Ostreidae</taxon>
        <taxon>Crassostrea</taxon>
    </lineage>
</organism>